<reference evidence="1 2" key="1">
    <citation type="submission" date="2015-12" db="EMBL/GenBank/DDBJ databases">
        <authorList>
            <person name="Shamseldin A."/>
            <person name="Moawad H."/>
            <person name="Abd El-Rahim W.M."/>
            <person name="Sadowsky M.J."/>
        </authorList>
    </citation>
    <scope>NUCLEOTIDE SEQUENCE [LARGE SCALE GENOMIC DNA]</scope>
    <source>
        <strain evidence="1 2">SM2</strain>
    </source>
</reference>
<dbReference type="Gene3D" id="3.40.50.1820">
    <property type="entry name" value="alpha/beta hydrolase"/>
    <property type="match status" value="1"/>
</dbReference>
<dbReference type="AlphaFoldDB" id="A0A127M351"/>
<evidence type="ECO:0000313" key="2">
    <source>
        <dbReference type="Proteomes" id="UP000074119"/>
    </source>
</evidence>
<dbReference type="EMBL" id="CP014544">
    <property type="protein sequence ID" value="AMO67669.1"/>
    <property type="molecule type" value="Genomic_DNA"/>
</dbReference>
<dbReference type="Proteomes" id="UP000074119">
    <property type="component" value="Chromosome"/>
</dbReference>
<proteinExistence type="predicted"/>
<dbReference type="STRING" id="1470434.AZF00_04865"/>
<accession>A0A127M351</accession>
<evidence type="ECO:0000313" key="1">
    <source>
        <dbReference type="EMBL" id="AMO67669.1"/>
    </source>
</evidence>
<evidence type="ECO:0008006" key="3">
    <source>
        <dbReference type="Google" id="ProtNLM"/>
    </source>
</evidence>
<dbReference type="KEGG" id="zal:AZF00_04865"/>
<organism evidence="1 2">
    <name type="scientific">Zhongshania aliphaticivorans</name>
    <dbReference type="NCBI Taxonomy" id="1470434"/>
    <lineage>
        <taxon>Bacteria</taxon>
        <taxon>Pseudomonadati</taxon>
        <taxon>Pseudomonadota</taxon>
        <taxon>Gammaproteobacteria</taxon>
        <taxon>Cellvibrionales</taxon>
        <taxon>Spongiibacteraceae</taxon>
        <taxon>Zhongshania</taxon>
    </lineage>
</organism>
<dbReference type="RefSeq" id="WP_008246394.1">
    <property type="nucleotide sequence ID" value="NZ_CP014544.1"/>
</dbReference>
<gene>
    <name evidence="1" type="ORF">AZF00_04865</name>
</gene>
<sequence>MQSYQKNAPTPPKLRHSLSELPRAAIEGQALLLSLPLLRSAAKGDKHPVLIVPGFGGGDGSTLLLRKWLTNQNFASKTWDCGRNIATYRLRSIADALNFRQEMLAKLHRRVEQLYAEYDRKISLIGWSLGGLYVDQLAQECPERIRQVITLGAPHGDPRGTAAWSLMQRVYRGKLSDPDLERGIAAWQNSGEPKPRAVPTTVIYSPTDGLVAPKEARLPISAGAAHIAINASHCGLTINPRVYWLIANRLAQAEGQESDFCMSAKPCWL</sequence>
<protein>
    <recommendedName>
        <fullName evidence="3">AB hydrolase-1 domain-containing protein</fullName>
    </recommendedName>
</protein>
<dbReference type="InterPro" id="IPR029058">
    <property type="entry name" value="AB_hydrolase_fold"/>
</dbReference>
<dbReference type="SUPFAM" id="SSF53474">
    <property type="entry name" value="alpha/beta-Hydrolases"/>
    <property type="match status" value="1"/>
</dbReference>
<dbReference type="Pfam" id="PF05728">
    <property type="entry name" value="UPF0227"/>
    <property type="match status" value="1"/>
</dbReference>
<name>A0A127M351_9GAMM</name>
<dbReference type="InterPro" id="IPR008886">
    <property type="entry name" value="UPF0227/Esterase_YqiA"/>
</dbReference>